<proteinExistence type="predicted"/>
<evidence type="ECO:0000313" key="2">
    <source>
        <dbReference type="Proteomes" id="UP001060215"/>
    </source>
</evidence>
<evidence type="ECO:0000313" key="1">
    <source>
        <dbReference type="EMBL" id="KAI7988139.1"/>
    </source>
</evidence>
<name>A0ACC0FHW6_9ERIC</name>
<organism evidence="1 2">
    <name type="scientific">Camellia lanceoleosa</name>
    <dbReference type="NCBI Taxonomy" id="1840588"/>
    <lineage>
        <taxon>Eukaryota</taxon>
        <taxon>Viridiplantae</taxon>
        <taxon>Streptophyta</taxon>
        <taxon>Embryophyta</taxon>
        <taxon>Tracheophyta</taxon>
        <taxon>Spermatophyta</taxon>
        <taxon>Magnoliopsida</taxon>
        <taxon>eudicotyledons</taxon>
        <taxon>Gunneridae</taxon>
        <taxon>Pentapetalae</taxon>
        <taxon>asterids</taxon>
        <taxon>Ericales</taxon>
        <taxon>Theaceae</taxon>
        <taxon>Camellia</taxon>
    </lineage>
</organism>
<reference evidence="1 2" key="1">
    <citation type="journal article" date="2022" name="Plant J.">
        <title>Chromosome-level genome of Camellia lanceoleosa provides a valuable resource for understanding genome evolution and self-incompatibility.</title>
        <authorList>
            <person name="Gong W."/>
            <person name="Xiao S."/>
            <person name="Wang L."/>
            <person name="Liao Z."/>
            <person name="Chang Y."/>
            <person name="Mo W."/>
            <person name="Hu G."/>
            <person name="Li W."/>
            <person name="Zhao G."/>
            <person name="Zhu H."/>
            <person name="Hu X."/>
            <person name="Ji K."/>
            <person name="Xiang X."/>
            <person name="Song Q."/>
            <person name="Yuan D."/>
            <person name="Jin S."/>
            <person name="Zhang L."/>
        </authorList>
    </citation>
    <scope>NUCLEOTIDE SEQUENCE [LARGE SCALE GENOMIC DNA]</scope>
    <source>
        <strain evidence="1">SQ_2022a</strain>
    </source>
</reference>
<protein>
    <submittedName>
        <fullName evidence="1">B3 domain-containing protein REM10</fullName>
    </submittedName>
</protein>
<comment type="caution">
    <text evidence="1">The sequence shown here is derived from an EMBL/GenBank/DDBJ whole genome shotgun (WGS) entry which is preliminary data.</text>
</comment>
<sequence length="411" mass="46630">MATTTTTTRIVPSKPHFFKPLLPGFHHGLKIPVSFFKYLNNENCEHAVLRTSCGMWQVKIEGDRRFEGAGWTDFAKRHDLQVGDFLVFRHEGDMVFDVMAFDQSACEREYQPLDVDDDDEEDEDEDEDEDKEESSESESSKDISQPNKIFNNSAKASHPKGGGGGASSSKPSHPYFVTILKPYSFEASRLFIPRGFARSEGLIDRRCEMIIRDEQQQKSWQVRLSHKCGGQVYIGRGWREFRIANGLKPGDTLSFELIHKGTKPVIGFHWLNGNSRANKMVNAKMETKSTTTKLTTPQYFIATLTPHNFKCSELYIPKEFARLNGISKYSKMTIKDGKQREWVMNMRRQKCSKRLYIGQQGWKEFAAANHLKNGDVIKLGLLKAGKKTLTMNFTFFGGSSGAKGLHNGSNN</sequence>
<gene>
    <name evidence="1" type="ORF">LOK49_LG13G02865</name>
</gene>
<dbReference type="Proteomes" id="UP001060215">
    <property type="component" value="Chromosome 14"/>
</dbReference>
<accession>A0ACC0FHW6</accession>
<dbReference type="EMBL" id="CM045771">
    <property type="protein sequence ID" value="KAI7988139.1"/>
    <property type="molecule type" value="Genomic_DNA"/>
</dbReference>
<keyword evidence="2" id="KW-1185">Reference proteome</keyword>